<gene>
    <name evidence="1" type="ORF">MNBD_GAMMA05-1666</name>
</gene>
<dbReference type="InterPro" id="IPR058248">
    <property type="entry name" value="Lxx211020-like"/>
</dbReference>
<reference evidence="1" key="1">
    <citation type="submission" date="2018-06" db="EMBL/GenBank/DDBJ databases">
        <authorList>
            <person name="Zhirakovskaya E."/>
        </authorList>
    </citation>
    <scope>NUCLEOTIDE SEQUENCE</scope>
</reference>
<proteinExistence type="predicted"/>
<protein>
    <recommendedName>
        <fullName evidence="2">Copper metallochaperone, bacterial analog of Cox17 protein</fullName>
    </recommendedName>
</protein>
<organism evidence="1">
    <name type="scientific">hydrothermal vent metagenome</name>
    <dbReference type="NCBI Taxonomy" id="652676"/>
    <lineage>
        <taxon>unclassified sequences</taxon>
        <taxon>metagenomes</taxon>
        <taxon>ecological metagenomes</taxon>
    </lineage>
</organism>
<dbReference type="Gene3D" id="2.60.40.1890">
    <property type="entry name" value="PCu(A)C copper chaperone"/>
    <property type="match status" value="1"/>
</dbReference>
<dbReference type="AlphaFoldDB" id="A0A3B0WDY1"/>
<dbReference type="EMBL" id="UOFE01000036">
    <property type="protein sequence ID" value="VAW54065.1"/>
    <property type="molecule type" value="Genomic_DNA"/>
</dbReference>
<dbReference type="PANTHER" id="PTHR36302">
    <property type="entry name" value="BLR7088 PROTEIN"/>
    <property type="match status" value="1"/>
</dbReference>
<dbReference type="SUPFAM" id="SSF110087">
    <property type="entry name" value="DR1885-like metal-binding protein"/>
    <property type="match status" value="1"/>
</dbReference>
<accession>A0A3B0WDY1</accession>
<dbReference type="Pfam" id="PF04314">
    <property type="entry name" value="PCuAC"/>
    <property type="match status" value="1"/>
</dbReference>
<sequence length="147" mass="16565">MKNYFATLILLFSPLSSTVFADANPNTLSVKDAWIAEAPPVSKVMVAYMTLENNGTQDITLVKAESDLYSSIEFHETRHEKGMARMIRHNNLIIPAKEHIALKRGGKHLMMFNPVKRLKAGDTVTIKLTTNNDVNQTFEVIVKKSQY</sequence>
<evidence type="ECO:0008006" key="2">
    <source>
        <dbReference type="Google" id="ProtNLM"/>
    </source>
</evidence>
<evidence type="ECO:0000313" key="1">
    <source>
        <dbReference type="EMBL" id="VAW54065.1"/>
    </source>
</evidence>
<dbReference type="InterPro" id="IPR036182">
    <property type="entry name" value="PCuAC_sf"/>
</dbReference>
<dbReference type="PANTHER" id="PTHR36302:SF1">
    <property type="entry name" value="COPPER CHAPERONE PCU(A)C"/>
    <property type="match status" value="1"/>
</dbReference>
<dbReference type="InterPro" id="IPR007410">
    <property type="entry name" value="LpqE-like"/>
</dbReference>
<name>A0A3B0WDY1_9ZZZZ</name>